<gene>
    <name evidence="1" type="ORF">CDL15_Pgr002291</name>
</gene>
<dbReference type="Proteomes" id="UP000197138">
    <property type="component" value="Unassembled WGS sequence"/>
</dbReference>
<evidence type="ECO:0008006" key="3">
    <source>
        <dbReference type="Google" id="ProtNLM"/>
    </source>
</evidence>
<dbReference type="EMBL" id="MTKT01000790">
    <property type="protein sequence ID" value="OWM88524.1"/>
    <property type="molecule type" value="Genomic_DNA"/>
</dbReference>
<dbReference type="AlphaFoldDB" id="A0A218XUA2"/>
<sequence length="160" mass="18440">MAPRGDGILEWTDALESAFIDVLLEKFTRTHTTSWKGMDWQQMNKELEEQFPGTTLGIKKLQQKMPAPPTPFSSVFFPYDPVSWPPILLLPLLDISSLRSRFLFYRACPLRQRVAPTPVRQRRVGSEAIPGLRTKPVPYQCVLFLRSASAHFQLPYRHSR</sequence>
<reference evidence="2" key="1">
    <citation type="journal article" date="2017" name="Plant J.">
        <title>The pomegranate (Punica granatum L.) genome and the genomics of punicalagin biosynthesis.</title>
        <authorList>
            <person name="Qin G."/>
            <person name="Xu C."/>
            <person name="Ming R."/>
            <person name="Tang H."/>
            <person name="Guyot R."/>
            <person name="Kramer E.M."/>
            <person name="Hu Y."/>
            <person name="Yi X."/>
            <person name="Qi Y."/>
            <person name="Xu X."/>
            <person name="Gao Z."/>
            <person name="Pan H."/>
            <person name="Jian J."/>
            <person name="Tian Y."/>
            <person name="Yue Z."/>
            <person name="Xu Y."/>
        </authorList>
    </citation>
    <scope>NUCLEOTIDE SEQUENCE [LARGE SCALE GENOMIC DNA]</scope>
    <source>
        <strain evidence="2">cv. Dabenzi</strain>
    </source>
</reference>
<proteinExistence type="predicted"/>
<accession>A0A218XUA2</accession>
<evidence type="ECO:0000313" key="1">
    <source>
        <dbReference type="EMBL" id="OWM88524.1"/>
    </source>
</evidence>
<organism evidence="1 2">
    <name type="scientific">Punica granatum</name>
    <name type="common">Pomegranate</name>
    <dbReference type="NCBI Taxonomy" id="22663"/>
    <lineage>
        <taxon>Eukaryota</taxon>
        <taxon>Viridiplantae</taxon>
        <taxon>Streptophyta</taxon>
        <taxon>Embryophyta</taxon>
        <taxon>Tracheophyta</taxon>
        <taxon>Spermatophyta</taxon>
        <taxon>Magnoliopsida</taxon>
        <taxon>eudicotyledons</taxon>
        <taxon>Gunneridae</taxon>
        <taxon>Pentapetalae</taxon>
        <taxon>rosids</taxon>
        <taxon>malvids</taxon>
        <taxon>Myrtales</taxon>
        <taxon>Lythraceae</taxon>
        <taxon>Punica</taxon>
    </lineage>
</organism>
<evidence type="ECO:0000313" key="2">
    <source>
        <dbReference type="Proteomes" id="UP000197138"/>
    </source>
</evidence>
<comment type="caution">
    <text evidence="1">The sequence shown here is derived from an EMBL/GenBank/DDBJ whole genome shotgun (WGS) entry which is preliminary data.</text>
</comment>
<protein>
    <recommendedName>
        <fullName evidence="3">Myb/SANT-like domain-containing protein</fullName>
    </recommendedName>
</protein>
<name>A0A218XUA2_PUNGR</name>